<dbReference type="InterPro" id="IPR003594">
    <property type="entry name" value="HATPase_dom"/>
</dbReference>
<dbReference type="InterPro" id="IPR050640">
    <property type="entry name" value="Bact_2-comp_sensor_kinase"/>
</dbReference>
<evidence type="ECO:0000256" key="9">
    <source>
        <dbReference type="ARBA" id="ARBA00022989"/>
    </source>
</evidence>
<keyword evidence="4" id="KW-0808">Transferase</keyword>
<organism evidence="14 15">
    <name type="scientific">Anaerotalea alkaliphila</name>
    <dbReference type="NCBI Taxonomy" id="2662126"/>
    <lineage>
        <taxon>Bacteria</taxon>
        <taxon>Bacillati</taxon>
        <taxon>Bacillota</taxon>
        <taxon>Clostridia</taxon>
        <taxon>Eubacteriales</taxon>
        <taxon>Anaerotalea</taxon>
    </lineage>
</organism>
<accession>A0A7X5HV54</accession>
<feature type="domain" description="HAMP" evidence="13">
    <location>
        <begin position="325"/>
        <end position="377"/>
    </location>
</feature>
<evidence type="ECO:0000256" key="4">
    <source>
        <dbReference type="ARBA" id="ARBA00022679"/>
    </source>
</evidence>
<keyword evidence="6" id="KW-0547">Nucleotide-binding</keyword>
<evidence type="ECO:0000313" key="15">
    <source>
        <dbReference type="Proteomes" id="UP000461585"/>
    </source>
</evidence>
<dbReference type="SMART" id="SM00304">
    <property type="entry name" value="HAMP"/>
    <property type="match status" value="1"/>
</dbReference>
<dbReference type="Pfam" id="PF00672">
    <property type="entry name" value="HAMP"/>
    <property type="match status" value="1"/>
</dbReference>
<dbReference type="Pfam" id="PF06580">
    <property type="entry name" value="His_kinase"/>
    <property type="match status" value="1"/>
</dbReference>
<dbReference type="AlphaFoldDB" id="A0A7X5HV54"/>
<dbReference type="PANTHER" id="PTHR34220:SF11">
    <property type="entry name" value="SENSOR PROTEIN KINASE HPTS"/>
    <property type="match status" value="1"/>
</dbReference>
<sequence>MKGSIGRINEWFHRNGIFLKAFGVTFSSVVLVAVLITVSTLRLSIDYFMETFTITNERIVNQSKERFEYYSNVVLDTIYSTENNVRIKRAIIEEQASSVLHASAFYDVVNELEQIHARLQPESADLVLMGENGALYNMNYAYWPVSSGYLQGLDFTKQLSLNPGMIQYASIGPDEAGGERVIVAGKAFKERSSERIYAYIYIVIRESDIRRFYEGYTSEENIMLLMNRNGEILSSNRTDWIGDEDAAAAAIFGGEAGTSGNVPAATVKGQPYQLLYEYIPVLDIYLVNLVDRMSIASQLVNMQELVLIVAWIVLIATILSWLTTRHITLPLTRLVQQIDTLTRHHFKKPLKEEGGYESVQIARAFNNTLEELNQYIQVVVASQKKQKEAELQALQHQINPHFLYNTLTTVKFMVDKGDADKAIETIHALTGLLQNTLGDISETVTVEKELSYTRDYVLINQARYGDRIQVNYFIDEQCRNCLVPKLFLQPMIENAFFHGFNRKKAGYIQIMVYRTQQQLICEVADDGDGMDMEKGWTQHAQEGRKGLLKGIGIRNVQERIALMYGDGYGVAFDSAPGRGTKVKVTLPLLEAEPKQFQPEKT</sequence>
<evidence type="ECO:0000256" key="8">
    <source>
        <dbReference type="ARBA" id="ARBA00022840"/>
    </source>
</evidence>
<keyword evidence="2" id="KW-1003">Cell membrane</keyword>
<protein>
    <submittedName>
        <fullName evidence="14">Sensor histidine kinase</fullName>
    </submittedName>
</protein>
<dbReference type="Proteomes" id="UP000461585">
    <property type="component" value="Unassembled WGS sequence"/>
</dbReference>
<evidence type="ECO:0000256" key="6">
    <source>
        <dbReference type="ARBA" id="ARBA00022741"/>
    </source>
</evidence>
<dbReference type="GO" id="GO:0000155">
    <property type="term" value="F:phosphorelay sensor kinase activity"/>
    <property type="evidence" value="ECO:0007669"/>
    <property type="project" value="InterPro"/>
</dbReference>
<keyword evidence="10" id="KW-0902">Two-component regulatory system</keyword>
<dbReference type="InterPro" id="IPR003660">
    <property type="entry name" value="HAMP_dom"/>
</dbReference>
<keyword evidence="3" id="KW-0597">Phosphoprotein</keyword>
<evidence type="ECO:0000256" key="3">
    <source>
        <dbReference type="ARBA" id="ARBA00022553"/>
    </source>
</evidence>
<evidence type="ECO:0000256" key="12">
    <source>
        <dbReference type="SAM" id="Phobius"/>
    </source>
</evidence>
<keyword evidence="7 14" id="KW-0418">Kinase</keyword>
<dbReference type="Gene3D" id="6.10.340.10">
    <property type="match status" value="1"/>
</dbReference>
<evidence type="ECO:0000256" key="7">
    <source>
        <dbReference type="ARBA" id="ARBA00022777"/>
    </source>
</evidence>
<dbReference type="PANTHER" id="PTHR34220">
    <property type="entry name" value="SENSOR HISTIDINE KINASE YPDA"/>
    <property type="match status" value="1"/>
</dbReference>
<keyword evidence="8" id="KW-0067">ATP-binding</keyword>
<dbReference type="SUPFAM" id="SSF55874">
    <property type="entry name" value="ATPase domain of HSP90 chaperone/DNA topoisomerase II/histidine kinase"/>
    <property type="match status" value="1"/>
</dbReference>
<dbReference type="InterPro" id="IPR010559">
    <property type="entry name" value="Sig_transdc_His_kin_internal"/>
</dbReference>
<dbReference type="Pfam" id="PF02518">
    <property type="entry name" value="HATPase_c"/>
    <property type="match status" value="1"/>
</dbReference>
<evidence type="ECO:0000313" key="14">
    <source>
        <dbReference type="EMBL" id="NDL67031.1"/>
    </source>
</evidence>
<keyword evidence="5 12" id="KW-0812">Transmembrane</keyword>
<evidence type="ECO:0000259" key="13">
    <source>
        <dbReference type="PROSITE" id="PS50885"/>
    </source>
</evidence>
<evidence type="ECO:0000256" key="11">
    <source>
        <dbReference type="ARBA" id="ARBA00023136"/>
    </source>
</evidence>
<dbReference type="RefSeq" id="WP_162369760.1">
    <property type="nucleotide sequence ID" value="NZ_JAAEEH010000009.1"/>
</dbReference>
<name>A0A7X5HV54_9FIRM</name>
<evidence type="ECO:0000256" key="2">
    <source>
        <dbReference type="ARBA" id="ARBA00022475"/>
    </source>
</evidence>
<keyword evidence="15" id="KW-1185">Reference proteome</keyword>
<gene>
    <name evidence="14" type="ORF">GXN74_04620</name>
</gene>
<dbReference type="Gene3D" id="3.30.565.10">
    <property type="entry name" value="Histidine kinase-like ATPase, C-terminal domain"/>
    <property type="match status" value="1"/>
</dbReference>
<dbReference type="InterPro" id="IPR036890">
    <property type="entry name" value="HATPase_C_sf"/>
</dbReference>
<keyword evidence="9 12" id="KW-1133">Transmembrane helix</keyword>
<dbReference type="GO" id="GO:0005524">
    <property type="term" value="F:ATP binding"/>
    <property type="evidence" value="ECO:0007669"/>
    <property type="project" value="UniProtKB-KW"/>
</dbReference>
<evidence type="ECO:0000256" key="5">
    <source>
        <dbReference type="ARBA" id="ARBA00022692"/>
    </source>
</evidence>
<dbReference type="EMBL" id="JAAEEH010000009">
    <property type="protein sequence ID" value="NDL67031.1"/>
    <property type="molecule type" value="Genomic_DNA"/>
</dbReference>
<comment type="caution">
    <text evidence="14">The sequence shown here is derived from an EMBL/GenBank/DDBJ whole genome shotgun (WGS) entry which is preliminary data.</text>
</comment>
<dbReference type="PROSITE" id="PS50885">
    <property type="entry name" value="HAMP"/>
    <property type="match status" value="1"/>
</dbReference>
<keyword evidence="11 12" id="KW-0472">Membrane</keyword>
<feature type="transmembrane region" description="Helical" evidence="12">
    <location>
        <begin position="21"/>
        <end position="41"/>
    </location>
</feature>
<proteinExistence type="predicted"/>
<reference evidence="14 15" key="1">
    <citation type="submission" date="2020-01" db="EMBL/GenBank/DDBJ databases">
        <title>Anaeroalcalibacter tamaniensis gen. nov., sp. nov., moderately halophilic strictly anaerobic fermenter bacterium from mud volcano of Taman peninsula.</title>
        <authorList>
            <person name="Frolova A."/>
            <person name="Merkel A.Y."/>
            <person name="Slobodkin A.I."/>
        </authorList>
    </citation>
    <scope>NUCLEOTIDE SEQUENCE [LARGE SCALE GENOMIC DNA]</scope>
    <source>
        <strain evidence="14 15">F-3ap</strain>
    </source>
</reference>
<evidence type="ECO:0000256" key="10">
    <source>
        <dbReference type="ARBA" id="ARBA00023012"/>
    </source>
</evidence>
<evidence type="ECO:0000256" key="1">
    <source>
        <dbReference type="ARBA" id="ARBA00004651"/>
    </source>
</evidence>
<comment type="subcellular location">
    <subcellularLocation>
        <location evidence="1">Cell membrane</location>
        <topology evidence="1">Multi-pass membrane protein</topology>
    </subcellularLocation>
</comment>
<dbReference type="GO" id="GO:0005886">
    <property type="term" value="C:plasma membrane"/>
    <property type="evidence" value="ECO:0007669"/>
    <property type="project" value="UniProtKB-SubCell"/>
</dbReference>